<evidence type="ECO:0000256" key="7">
    <source>
        <dbReference type="ARBA" id="ARBA00023136"/>
    </source>
</evidence>
<sequence length="435" mass="45212">MAPDAQLATRDAAGLPAADCAQTQQAKCIRHGTAAFRRVNAAMFAAGLSTFGLLYCVQPLMPAFSAHYAVSAAVSALSLSLTTGILAIAMLFAGAVSDRLGRARVMNFALLSSAVLVLLSAAAPGWHALLLCRALLGLTLSGLPAVAMTYLSEEMHADSIGLGMGLYIGGSAIGGMGGRLLAGVAADFWGWRIGIAAVGTSGLLAALVFARTLPPSRHFQARALDLRALAARCTGLFRDAALPWLFAQGFLLLGAFVTVYNYLGYRLMAAPYHLSQADVGLIFTLYLVGTFSSAWMGQLAGRVGRRRVLWTAFVLMLVGVALTLPGSLWLIGLGVALLTFGFFGGHSIVSSWVGRRAGAAKAQAAALYLFAYYLGSSVAGASGGLFYADWGWNGVAAFAGALVLLGLIVALHLYRIAPLSSTATPRAAMSRGAMP</sequence>
<name>A0A4S3KNP2_9GAMM</name>
<keyword evidence="7 8" id="KW-0472">Membrane</keyword>
<feature type="transmembrane region" description="Helical" evidence="8">
    <location>
        <begin position="128"/>
        <end position="152"/>
    </location>
</feature>
<keyword evidence="6 8" id="KW-1133">Transmembrane helix</keyword>
<comment type="similarity">
    <text evidence="2">Belongs to the major facilitator superfamily.</text>
</comment>
<dbReference type="InterPro" id="IPR036259">
    <property type="entry name" value="MFS_trans_sf"/>
</dbReference>
<evidence type="ECO:0000256" key="4">
    <source>
        <dbReference type="ARBA" id="ARBA00022475"/>
    </source>
</evidence>
<dbReference type="OrthoDB" id="63984at2"/>
<dbReference type="STRING" id="993689.GCA_002077135_01911"/>
<dbReference type="InterPro" id="IPR011701">
    <property type="entry name" value="MFS"/>
</dbReference>
<keyword evidence="4" id="KW-1003">Cell membrane</keyword>
<feature type="transmembrane region" description="Helical" evidence="8">
    <location>
        <begin position="308"/>
        <end position="324"/>
    </location>
</feature>
<dbReference type="PROSITE" id="PS50850">
    <property type="entry name" value="MFS"/>
    <property type="match status" value="1"/>
</dbReference>
<comment type="caution">
    <text evidence="10">The sequence shown here is derived from an EMBL/GenBank/DDBJ whole genome shotgun (WGS) entry which is preliminary data.</text>
</comment>
<evidence type="ECO:0000259" key="9">
    <source>
        <dbReference type="PROSITE" id="PS50850"/>
    </source>
</evidence>
<dbReference type="PANTHER" id="PTHR43271:SF1">
    <property type="entry name" value="INNER MEMBRANE TRANSPORT PROTEIN YNFM"/>
    <property type="match status" value="1"/>
</dbReference>
<organism evidence="10 11">
    <name type="scientific">Metallibacterium scheffleri</name>
    <dbReference type="NCBI Taxonomy" id="993689"/>
    <lineage>
        <taxon>Bacteria</taxon>
        <taxon>Pseudomonadati</taxon>
        <taxon>Pseudomonadota</taxon>
        <taxon>Gammaproteobacteria</taxon>
        <taxon>Lysobacterales</taxon>
        <taxon>Rhodanobacteraceae</taxon>
        <taxon>Metallibacterium</taxon>
    </lineage>
</organism>
<comment type="subcellular location">
    <subcellularLocation>
        <location evidence="1">Cell membrane</location>
        <topology evidence="1">Multi-pass membrane protein</topology>
    </subcellularLocation>
</comment>
<dbReference type="PANTHER" id="PTHR43271">
    <property type="entry name" value="BLL2771 PROTEIN"/>
    <property type="match status" value="1"/>
</dbReference>
<feature type="transmembrane region" description="Helical" evidence="8">
    <location>
        <begin position="394"/>
        <end position="414"/>
    </location>
</feature>
<gene>
    <name evidence="10" type="ORF">B1806_08450</name>
</gene>
<evidence type="ECO:0000256" key="6">
    <source>
        <dbReference type="ARBA" id="ARBA00022989"/>
    </source>
</evidence>
<feature type="transmembrane region" description="Helical" evidence="8">
    <location>
        <begin position="330"/>
        <end position="353"/>
    </location>
</feature>
<dbReference type="InterPro" id="IPR020846">
    <property type="entry name" value="MFS_dom"/>
</dbReference>
<evidence type="ECO:0000313" key="11">
    <source>
        <dbReference type="Proteomes" id="UP000307749"/>
    </source>
</evidence>
<evidence type="ECO:0000313" key="10">
    <source>
        <dbReference type="EMBL" id="THD10440.1"/>
    </source>
</evidence>
<dbReference type="EMBL" id="MWQO01000028">
    <property type="protein sequence ID" value="THD10440.1"/>
    <property type="molecule type" value="Genomic_DNA"/>
</dbReference>
<feature type="transmembrane region" description="Helical" evidence="8">
    <location>
        <begin position="39"/>
        <end position="61"/>
    </location>
</feature>
<feature type="domain" description="Major facilitator superfamily (MFS) profile" evidence="9">
    <location>
        <begin position="35"/>
        <end position="418"/>
    </location>
</feature>
<dbReference type="CDD" id="cd17324">
    <property type="entry name" value="MFS_NepI_like"/>
    <property type="match status" value="1"/>
</dbReference>
<proteinExistence type="inferred from homology"/>
<feature type="transmembrane region" description="Helical" evidence="8">
    <location>
        <begin position="275"/>
        <end position="296"/>
    </location>
</feature>
<feature type="transmembrane region" description="Helical" evidence="8">
    <location>
        <begin position="188"/>
        <end position="210"/>
    </location>
</feature>
<feature type="transmembrane region" description="Helical" evidence="8">
    <location>
        <begin position="365"/>
        <end position="388"/>
    </location>
</feature>
<evidence type="ECO:0000256" key="2">
    <source>
        <dbReference type="ARBA" id="ARBA00008335"/>
    </source>
</evidence>
<accession>A0A4S3KNP2</accession>
<dbReference type="GO" id="GO:0022857">
    <property type="term" value="F:transmembrane transporter activity"/>
    <property type="evidence" value="ECO:0007669"/>
    <property type="project" value="InterPro"/>
</dbReference>
<keyword evidence="11" id="KW-1185">Reference proteome</keyword>
<evidence type="ECO:0000256" key="3">
    <source>
        <dbReference type="ARBA" id="ARBA00022448"/>
    </source>
</evidence>
<evidence type="ECO:0000256" key="1">
    <source>
        <dbReference type="ARBA" id="ARBA00004651"/>
    </source>
</evidence>
<dbReference type="SUPFAM" id="SSF103473">
    <property type="entry name" value="MFS general substrate transporter"/>
    <property type="match status" value="1"/>
</dbReference>
<feature type="transmembrane region" description="Helical" evidence="8">
    <location>
        <begin position="164"/>
        <end position="182"/>
    </location>
</feature>
<dbReference type="GO" id="GO:0005886">
    <property type="term" value="C:plasma membrane"/>
    <property type="evidence" value="ECO:0007669"/>
    <property type="project" value="UniProtKB-SubCell"/>
</dbReference>
<protein>
    <recommendedName>
        <fullName evidence="9">Major facilitator superfamily (MFS) profile domain-containing protein</fullName>
    </recommendedName>
</protein>
<evidence type="ECO:0000256" key="8">
    <source>
        <dbReference type="SAM" id="Phobius"/>
    </source>
</evidence>
<dbReference type="AlphaFoldDB" id="A0A4S3KNP2"/>
<keyword evidence="5 8" id="KW-0812">Transmembrane</keyword>
<reference evidence="10 11" key="1">
    <citation type="submission" date="2017-02" db="EMBL/GenBank/DDBJ databases">
        <title>Whole genome sequencing of Metallibacterium scheffleri DSM 24874 (T).</title>
        <authorList>
            <person name="Kumar S."/>
            <person name="Patil P."/>
            <person name="Patil P.B."/>
        </authorList>
    </citation>
    <scope>NUCLEOTIDE SEQUENCE [LARGE SCALE GENOMIC DNA]</scope>
    <source>
        <strain evidence="10 11">DSM 24874</strain>
    </source>
</reference>
<dbReference type="RefSeq" id="WP_081129904.1">
    <property type="nucleotide sequence ID" value="NZ_LDOS01000002.1"/>
</dbReference>
<feature type="transmembrane region" description="Helical" evidence="8">
    <location>
        <begin position="105"/>
        <end position="122"/>
    </location>
</feature>
<evidence type="ECO:0000256" key="5">
    <source>
        <dbReference type="ARBA" id="ARBA00022692"/>
    </source>
</evidence>
<feature type="transmembrane region" description="Helical" evidence="8">
    <location>
        <begin position="242"/>
        <end position="263"/>
    </location>
</feature>
<dbReference type="Gene3D" id="1.20.1250.20">
    <property type="entry name" value="MFS general substrate transporter like domains"/>
    <property type="match status" value="1"/>
</dbReference>
<feature type="transmembrane region" description="Helical" evidence="8">
    <location>
        <begin position="67"/>
        <end position="93"/>
    </location>
</feature>
<dbReference type="Pfam" id="PF07690">
    <property type="entry name" value="MFS_1"/>
    <property type="match status" value="1"/>
</dbReference>
<dbReference type="Proteomes" id="UP000307749">
    <property type="component" value="Unassembled WGS sequence"/>
</dbReference>
<keyword evidence="3" id="KW-0813">Transport</keyword>